<name>A0A8H3ZSL5_9PEZI</name>
<protein>
    <submittedName>
        <fullName evidence="1">Uncharacterized protein</fullName>
    </submittedName>
</protein>
<gene>
    <name evidence="1" type="ORF">GQ607_007932</name>
</gene>
<dbReference type="AlphaFoldDB" id="A0A8H3ZSL5"/>
<keyword evidence="2" id="KW-1185">Reference proteome</keyword>
<comment type="caution">
    <text evidence="1">The sequence shown here is derived from an EMBL/GenBank/DDBJ whole genome shotgun (WGS) entry which is preliminary data.</text>
</comment>
<reference evidence="1 2" key="1">
    <citation type="submission" date="2019-12" db="EMBL/GenBank/DDBJ databases">
        <title>A genome sequence resource for the geographically widespread anthracnose pathogen Colletotrichum asianum.</title>
        <authorList>
            <person name="Meng Y."/>
        </authorList>
    </citation>
    <scope>NUCLEOTIDE SEQUENCE [LARGE SCALE GENOMIC DNA]</scope>
    <source>
        <strain evidence="1 2">ICMP 18580</strain>
    </source>
</reference>
<dbReference type="Proteomes" id="UP000434172">
    <property type="component" value="Unassembled WGS sequence"/>
</dbReference>
<accession>A0A8H3ZSL5</accession>
<dbReference type="EMBL" id="WOWK01000041">
    <property type="protein sequence ID" value="KAF0324761.1"/>
    <property type="molecule type" value="Genomic_DNA"/>
</dbReference>
<evidence type="ECO:0000313" key="2">
    <source>
        <dbReference type="Proteomes" id="UP000434172"/>
    </source>
</evidence>
<evidence type="ECO:0000313" key="1">
    <source>
        <dbReference type="EMBL" id="KAF0324761.1"/>
    </source>
</evidence>
<organism evidence="1 2">
    <name type="scientific">Colletotrichum asianum</name>
    <dbReference type="NCBI Taxonomy" id="702518"/>
    <lineage>
        <taxon>Eukaryota</taxon>
        <taxon>Fungi</taxon>
        <taxon>Dikarya</taxon>
        <taxon>Ascomycota</taxon>
        <taxon>Pezizomycotina</taxon>
        <taxon>Sordariomycetes</taxon>
        <taxon>Hypocreomycetidae</taxon>
        <taxon>Glomerellales</taxon>
        <taxon>Glomerellaceae</taxon>
        <taxon>Colletotrichum</taxon>
        <taxon>Colletotrichum gloeosporioides species complex</taxon>
    </lineage>
</organism>
<sequence>MSSPFHIHLAWPTTTAIRGERPSSPALSTAMLPRRVAPANSKIAFIGSPSTSTARKIRFPRSGINQYPLHRLAFHRLLTPASPRDSSTRCLTFAARIPRPLAFPFPRTNRGIRGSTQAHTCCPPCYPTSSISPSTLPRGSHPALFHGTDSRIQPSGRPMAANSIAALLILTQTHLQPAV</sequence>
<proteinExistence type="predicted"/>